<accession>A0A068TN18</accession>
<dbReference type="EMBL" id="HG739085">
    <property type="protein sequence ID" value="CDO97422.1"/>
    <property type="molecule type" value="Genomic_DNA"/>
</dbReference>
<evidence type="ECO:0000313" key="2">
    <source>
        <dbReference type="EMBL" id="CDO97422.1"/>
    </source>
</evidence>
<keyword evidence="1" id="KW-1133">Transmembrane helix</keyword>
<dbReference type="Proteomes" id="UP000295252">
    <property type="component" value="Chromosome IV"/>
</dbReference>
<keyword evidence="1" id="KW-0812">Transmembrane</keyword>
<protein>
    <submittedName>
        <fullName evidence="2">Uncharacterized protein</fullName>
    </submittedName>
</protein>
<organism evidence="2 3">
    <name type="scientific">Coffea canephora</name>
    <name type="common">Robusta coffee</name>
    <dbReference type="NCBI Taxonomy" id="49390"/>
    <lineage>
        <taxon>Eukaryota</taxon>
        <taxon>Viridiplantae</taxon>
        <taxon>Streptophyta</taxon>
        <taxon>Embryophyta</taxon>
        <taxon>Tracheophyta</taxon>
        <taxon>Spermatophyta</taxon>
        <taxon>Magnoliopsida</taxon>
        <taxon>eudicotyledons</taxon>
        <taxon>Gunneridae</taxon>
        <taxon>Pentapetalae</taxon>
        <taxon>asterids</taxon>
        <taxon>lamiids</taxon>
        <taxon>Gentianales</taxon>
        <taxon>Rubiaceae</taxon>
        <taxon>Ixoroideae</taxon>
        <taxon>Gardenieae complex</taxon>
        <taxon>Bertiereae - Coffeeae clade</taxon>
        <taxon>Coffeeae</taxon>
        <taxon>Coffea</taxon>
    </lineage>
</organism>
<dbReference type="InParanoid" id="A0A068TN18"/>
<reference evidence="3" key="1">
    <citation type="journal article" date="2014" name="Science">
        <title>The coffee genome provides insight into the convergent evolution of caffeine biosynthesis.</title>
        <authorList>
            <person name="Denoeud F."/>
            <person name="Carretero-Paulet L."/>
            <person name="Dereeper A."/>
            <person name="Droc G."/>
            <person name="Guyot R."/>
            <person name="Pietrella M."/>
            <person name="Zheng C."/>
            <person name="Alberti A."/>
            <person name="Anthony F."/>
            <person name="Aprea G."/>
            <person name="Aury J.M."/>
            <person name="Bento P."/>
            <person name="Bernard M."/>
            <person name="Bocs S."/>
            <person name="Campa C."/>
            <person name="Cenci A."/>
            <person name="Combes M.C."/>
            <person name="Crouzillat D."/>
            <person name="Da Silva C."/>
            <person name="Daddiego L."/>
            <person name="De Bellis F."/>
            <person name="Dussert S."/>
            <person name="Garsmeur O."/>
            <person name="Gayraud T."/>
            <person name="Guignon V."/>
            <person name="Jahn K."/>
            <person name="Jamilloux V."/>
            <person name="Joet T."/>
            <person name="Labadie K."/>
            <person name="Lan T."/>
            <person name="Leclercq J."/>
            <person name="Lepelley M."/>
            <person name="Leroy T."/>
            <person name="Li L.T."/>
            <person name="Librado P."/>
            <person name="Lopez L."/>
            <person name="Munoz A."/>
            <person name="Noel B."/>
            <person name="Pallavicini A."/>
            <person name="Perrotta G."/>
            <person name="Poncet V."/>
            <person name="Pot D."/>
            <person name="Priyono X."/>
            <person name="Rigoreau M."/>
            <person name="Rouard M."/>
            <person name="Rozas J."/>
            <person name="Tranchant-Dubreuil C."/>
            <person name="VanBuren R."/>
            <person name="Zhang Q."/>
            <person name="Andrade A.C."/>
            <person name="Argout X."/>
            <person name="Bertrand B."/>
            <person name="de Kochko A."/>
            <person name="Graziosi G."/>
            <person name="Henry R.J."/>
            <person name="Jayarama X."/>
            <person name="Ming R."/>
            <person name="Nagai C."/>
            <person name="Rounsley S."/>
            <person name="Sankoff D."/>
            <person name="Giuliano G."/>
            <person name="Albert V.A."/>
            <person name="Wincker P."/>
            <person name="Lashermes P."/>
        </authorList>
    </citation>
    <scope>NUCLEOTIDE SEQUENCE [LARGE SCALE GENOMIC DNA]</scope>
    <source>
        <strain evidence="3">cv. DH200-94</strain>
    </source>
</reference>
<keyword evidence="3" id="KW-1185">Reference proteome</keyword>
<gene>
    <name evidence="2" type="ORF">GSCOC_T00014763001</name>
</gene>
<keyword evidence="1" id="KW-0472">Membrane</keyword>
<dbReference type="AlphaFoldDB" id="A0A068TN18"/>
<evidence type="ECO:0000313" key="3">
    <source>
        <dbReference type="Proteomes" id="UP000295252"/>
    </source>
</evidence>
<evidence type="ECO:0000256" key="1">
    <source>
        <dbReference type="SAM" id="Phobius"/>
    </source>
</evidence>
<sequence length="200" mass="22406">MPTWLHIIGLARFAPLSSMDNVLFPLWGKFPTSNFLYPSPAVYLASSIAVHGIMGITSNSLSLYFFSSGNFNCERRLCLLVSWSSFWVLLVCFSSRIGYGSYILLPEPCFWPQQTQQSLSLQRQQYKASPLIFLCSPFSNVISHIFCATTCSYDAKFEIKKTSFRLLSSLLAWTLSPKFWQPPTEKKKKKVGCVGGGGGV</sequence>
<name>A0A068TN18_COFCA</name>
<feature type="transmembrane region" description="Helical" evidence="1">
    <location>
        <begin position="77"/>
        <end position="99"/>
    </location>
</feature>
<proteinExistence type="predicted"/>
<dbReference type="Gramene" id="CDO97422">
    <property type="protein sequence ID" value="CDO97422"/>
    <property type="gene ID" value="GSCOC_T00014763001"/>
</dbReference>
<feature type="transmembrane region" description="Helical" evidence="1">
    <location>
        <begin position="43"/>
        <end position="65"/>
    </location>
</feature>